<dbReference type="InterPro" id="IPR023380">
    <property type="entry name" value="DsbB-like_sf"/>
</dbReference>
<accession>A0A5A7MMI2</accession>
<name>A0A5A7MMI2_9PROT</name>
<dbReference type="GO" id="GO:0015035">
    <property type="term" value="F:protein-disulfide reductase activity"/>
    <property type="evidence" value="ECO:0007669"/>
    <property type="project" value="InterPro"/>
</dbReference>
<feature type="transmembrane region" description="Helical" evidence="6">
    <location>
        <begin position="56"/>
        <end position="74"/>
    </location>
</feature>
<evidence type="ECO:0000313" key="8">
    <source>
        <dbReference type="Proteomes" id="UP000322084"/>
    </source>
</evidence>
<dbReference type="AlphaFoldDB" id="A0A5A7MMI2"/>
<dbReference type="EMBL" id="BKCL01000002">
    <property type="protein sequence ID" value="GEQ97170.1"/>
    <property type="molecule type" value="Genomic_DNA"/>
</dbReference>
<protein>
    <recommendedName>
        <fullName evidence="9">Disulfide bond formation protein B</fullName>
    </recommendedName>
</protein>
<evidence type="ECO:0000313" key="7">
    <source>
        <dbReference type="EMBL" id="GEQ97170.1"/>
    </source>
</evidence>
<evidence type="ECO:0000256" key="4">
    <source>
        <dbReference type="ARBA" id="ARBA00022989"/>
    </source>
</evidence>
<evidence type="ECO:0000256" key="1">
    <source>
        <dbReference type="ARBA" id="ARBA00004651"/>
    </source>
</evidence>
<evidence type="ECO:0008006" key="9">
    <source>
        <dbReference type="Google" id="ProtNLM"/>
    </source>
</evidence>
<gene>
    <name evidence="7" type="ORF">JCM17844_08070</name>
</gene>
<proteinExistence type="predicted"/>
<dbReference type="PANTHER" id="PTHR36570">
    <property type="entry name" value="DISULFIDE BOND FORMATION PROTEIN B"/>
    <property type="match status" value="1"/>
</dbReference>
<dbReference type="InterPro" id="IPR050183">
    <property type="entry name" value="DsbB"/>
</dbReference>
<dbReference type="Gene3D" id="1.20.1550.10">
    <property type="entry name" value="DsbB-like"/>
    <property type="match status" value="1"/>
</dbReference>
<feature type="transmembrane region" description="Helical" evidence="6">
    <location>
        <begin position="146"/>
        <end position="167"/>
    </location>
</feature>
<organism evidence="7 8">
    <name type="scientific">Iodidimonas gelatinilytica</name>
    <dbReference type="NCBI Taxonomy" id="1236966"/>
    <lineage>
        <taxon>Bacteria</taxon>
        <taxon>Pseudomonadati</taxon>
        <taxon>Pseudomonadota</taxon>
        <taxon>Alphaproteobacteria</taxon>
        <taxon>Iodidimonadales</taxon>
        <taxon>Iodidimonadaceae</taxon>
        <taxon>Iodidimonas</taxon>
    </lineage>
</organism>
<dbReference type="RefSeq" id="WP_210431295.1">
    <property type="nucleotide sequence ID" value="NZ_BKCL01000002.1"/>
</dbReference>
<keyword evidence="3 6" id="KW-0812">Transmembrane</keyword>
<keyword evidence="2" id="KW-1003">Cell membrane</keyword>
<dbReference type="PANTHER" id="PTHR36570:SF3">
    <property type="entry name" value="DISULFIDE BOND FORMATION PROTEIN B"/>
    <property type="match status" value="1"/>
</dbReference>
<dbReference type="GO" id="GO:0005886">
    <property type="term" value="C:plasma membrane"/>
    <property type="evidence" value="ECO:0007669"/>
    <property type="project" value="UniProtKB-SubCell"/>
</dbReference>
<evidence type="ECO:0000256" key="3">
    <source>
        <dbReference type="ARBA" id="ARBA00022692"/>
    </source>
</evidence>
<evidence type="ECO:0000256" key="5">
    <source>
        <dbReference type="ARBA" id="ARBA00023136"/>
    </source>
</evidence>
<dbReference type="PIRSF" id="PIRSF033913">
    <property type="entry name" value="S-S_format_DsbB"/>
    <property type="match status" value="1"/>
</dbReference>
<feature type="transmembrane region" description="Helical" evidence="6">
    <location>
        <begin position="81"/>
        <end position="98"/>
    </location>
</feature>
<dbReference type="GO" id="GO:0006457">
    <property type="term" value="P:protein folding"/>
    <property type="evidence" value="ECO:0007669"/>
    <property type="project" value="InterPro"/>
</dbReference>
<evidence type="ECO:0000256" key="2">
    <source>
        <dbReference type="ARBA" id="ARBA00022475"/>
    </source>
</evidence>
<dbReference type="SUPFAM" id="SSF158442">
    <property type="entry name" value="DsbB-like"/>
    <property type="match status" value="1"/>
</dbReference>
<reference evidence="7 8" key="1">
    <citation type="submission" date="2019-09" db="EMBL/GenBank/DDBJ databases">
        <title>NBRP : Genome information of microbial organism related human and environment.</title>
        <authorList>
            <person name="Hattori M."/>
            <person name="Oshima K."/>
            <person name="Inaba H."/>
            <person name="Suda W."/>
            <person name="Sakamoto M."/>
            <person name="Iino T."/>
            <person name="Kitahara M."/>
            <person name="Oshida Y."/>
            <person name="Iida T."/>
            <person name="Kudo T."/>
            <person name="Itoh T."/>
            <person name="Ohkuma M."/>
        </authorList>
    </citation>
    <scope>NUCLEOTIDE SEQUENCE [LARGE SCALE GENOMIC DNA]</scope>
    <source>
        <strain evidence="7 8">Hi-2</strain>
    </source>
</reference>
<dbReference type="Proteomes" id="UP000322084">
    <property type="component" value="Unassembled WGS sequence"/>
</dbReference>
<dbReference type="InterPro" id="IPR024199">
    <property type="entry name" value="Uncharacterised_DsbB"/>
</dbReference>
<sequence length="179" mass="18755">MPAMSLMTDLIAKKHPATLPTLLALAAAAMLAGALFFEHGMGLAPCKLCHWQRLPYYLALALFIPPLIFGRKALVPTLAAAMLLFAATASIGGFHTGVEQGWWQGPSTCSGGGISDDPALALEQIMNAQLVRCDEIAWSFLGLSMAAWNMIIALGLTAVAGLGLIAARSTPLTELPDAP</sequence>
<comment type="caution">
    <text evidence="7">The sequence shown here is derived from an EMBL/GenBank/DDBJ whole genome shotgun (WGS) entry which is preliminary data.</text>
</comment>
<comment type="subcellular location">
    <subcellularLocation>
        <location evidence="1">Cell membrane</location>
        <topology evidence="1">Multi-pass membrane protein</topology>
    </subcellularLocation>
</comment>
<keyword evidence="4 6" id="KW-1133">Transmembrane helix</keyword>
<evidence type="ECO:0000256" key="6">
    <source>
        <dbReference type="SAM" id="Phobius"/>
    </source>
</evidence>
<dbReference type="Pfam" id="PF02600">
    <property type="entry name" value="DsbB"/>
    <property type="match status" value="1"/>
</dbReference>
<dbReference type="InterPro" id="IPR003752">
    <property type="entry name" value="DiS_bond_form_DsbB/BdbC"/>
</dbReference>
<keyword evidence="5 6" id="KW-0472">Membrane</keyword>